<evidence type="ECO:0000259" key="4">
    <source>
        <dbReference type="PROSITE" id="PS51194"/>
    </source>
</evidence>
<keyword evidence="6" id="KW-1185">Reference proteome</keyword>
<evidence type="ECO:0000259" key="3">
    <source>
        <dbReference type="PROSITE" id="PS51192"/>
    </source>
</evidence>
<dbReference type="SMART" id="SM00487">
    <property type="entry name" value="DEXDc"/>
    <property type="match status" value="1"/>
</dbReference>
<dbReference type="PANTHER" id="PTHR18934:SF113">
    <property type="entry name" value="ATP-DEPENDENT RNA HELICASE TDRD9"/>
    <property type="match status" value="1"/>
</dbReference>
<accession>A0A4C1SPJ9</accession>
<dbReference type="GO" id="GO:0005524">
    <property type="term" value="F:ATP binding"/>
    <property type="evidence" value="ECO:0007669"/>
    <property type="project" value="UniProtKB-KW"/>
</dbReference>
<name>A0A4C1SPJ9_EUMVA</name>
<reference evidence="5 6" key="1">
    <citation type="journal article" date="2019" name="Commun. Biol.">
        <title>The bagworm genome reveals a unique fibroin gene that provides high tensile strength.</title>
        <authorList>
            <person name="Kono N."/>
            <person name="Nakamura H."/>
            <person name="Ohtoshi R."/>
            <person name="Tomita M."/>
            <person name="Numata K."/>
            <person name="Arakawa K."/>
        </authorList>
    </citation>
    <scope>NUCLEOTIDE SEQUENCE [LARGE SCALE GENOMIC DNA]</scope>
</reference>
<dbReference type="EMBL" id="BGZK01000012">
    <property type="protein sequence ID" value="GBP03915.1"/>
    <property type="molecule type" value="Genomic_DNA"/>
</dbReference>
<dbReference type="PANTHER" id="PTHR18934">
    <property type="entry name" value="ATP-DEPENDENT RNA HELICASE"/>
    <property type="match status" value="1"/>
</dbReference>
<organism evidence="5 6">
    <name type="scientific">Eumeta variegata</name>
    <name type="common">Bagworm moth</name>
    <name type="synonym">Eumeta japonica</name>
    <dbReference type="NCBI Taxonomy" id="151549"/>
    <lineage>
        <taxon>Eukaryota</taxon>
        <taxon>Metazoa</taxon>
        <taxon>Ecdysozoa</taxon>
        <taxon>Arthropoda</taxon>
        <taxon>Hexapoda</taxon>
        <taxon>Insecta</taxon>
        <taxon>Pterygota</taxon>
        <taxon>Neoptera</taxon>
        <taxon>Endopterygota</taxon>
        <taxon>Lepidoptera</taxon>
        <taxon>Glossata</taxon>
        <taxon>Ditrysia</taxon>
        <taxon>Tineoidea</taxon>
        <taxon>Psychidae</taxon>
        <taxon>Oiketicinae</taxon>
        <taxon>Eumeta</taxon>
    </lineage>
</organism>
<dbReference type="SUPFAM" id="SSF52540">
    <property type="entry name" value="P-loop containing nucleoside triphosphate hydrolases"/>
    <property type="match status" value="1"/>
</dbReference>
<keyword evidence="2" id="KW-0067">ATP-binding</keyword>
<evidence type="ECO:0000313" key="6">
    <source>
        <dbReference type="Proteomes" id="UP000299102"/>
    </source>
</evidence>
<dbReference type="OrthoDB" id="66977at2759"/>
<dbReference type="InterPro" id="IPR014001">
    <property type="entry name" value="Helicase_ATP-bd"/>
</dbReference>
<dbReference type="InterPro" id="IPR011545">
    <property type="entry name" value="DEAD/DEAH_box_helicase_dom"/>
</dbReference>
<dbReference type="PROSITE" id="PS51192">
    <property type="entry name" value="HELICASE_ATP_BIND_1"/>
    <property type="match status" value="1"/>
</dbReference>
<dbReference type="GO" id="GO:0003723">
    <property type="term" value="F:RNA binding"/>
    <property type="evidence" value="ECO:0007669"/>
    <property type="project" value="TreeGrafter"/>
</dbReference>
<dbReference type="Gene3D" id="1.20.120.1080">
    <property type="match status" value="1"/>
</dbReference>
<dbReference type="GO" id="GO:0004386">
    <property type="term" value="F:helicase activity"/>
    <property type="evidence" value="ECO:0007669"/>
    <property type="project" value="UniProtKB-KW"/>
</dbReference>
<dbReference type="SMART" id="SM00490">
    <property type="entry name" value="HELICc"/>
    <property type="match status" value="1"/>
</dbReference>
<dbReference type="STRING" id="151549.A0A4C1SPJ9"/>
<feature type="domain" description="Helicase ATP-binding" evidence="3">
    <location>
        <begin position="117"/>
        <end position="283"/>
    </location>
</feature>
<keyword evidence="1" id="KW-0547">Nucleotide-binding</keyword>
<dbReference type="Pfam" id="PF00270">
    <property type="entry name" value="DEAD"/>
    <property type="match status" value="1"/>
</dbReference>
<feature type="domain" description="Helicase C-terminal" evidence="4">
    <location>
        <begin position="344"/>
        <end position="518"/>
    </location>
</feature>
<proteinExistence type="predicted"/>
<evidence type="ECO:0000256" key="2">
    <source>
        <dbReference type="ARBA" id="ARBA00022840"/>
    </source>
</evidence>
<dbReference type="Proteomes" id="UP000299102">
    <property type="component" value="Unassembled WGS sequence"/>
</dbReference>
<gene>
    <name evidence="5" type="primary">spn-E</name>
    <name evidence="5" type="ORF">EVAR_74720_1</name>
</gene>
<keyword evidence="5" id="KW-0347">Helicase</keyword>
<dbReference type="CDD" id="cd18791">
    <property type="entry name" value="SF2_C_RHA"/>
    <property type="match status" value="1"/>
</dbReference>
<keyword evidence="5" id="KW-0378">Hydrolase</keyword>
<dbReference type="InterPro" id="IPR027417">
    <property type="entry name" value="P-loop_NTPase"/>
</dbReference>
<dbReference type="InterPro" id="IPR001650">
    <property type="entry name" value="Helicase_C-like"/>
</dbReference>
<dbReference type="Pfam" id="PF00271">
    <property type="entry name" value="Helicase_C"/>
    <property type="match status" value="1"/>
</dbReference>
<evidence type="ECO:0000256" key="1">
    <source>
        <dbReference type="ARBA" id="ARBA00022741"/>
    </source>
</evidence>
<sequence length="608" mass="69430">MNESDISDDEINVPIGIRRRCIMGSSLESSDGNFDYDIKLSDTGNEIGEEVDQISEEKRQNPKNLDSLEMLSSIAISTLDIPLAQLTEEATNQHYPNYTVKNEPQQFEINDFKEKIIIAIQFDPVVIIEGPTGCGKTTQVPQWILDDCYNRRLQCNVIVTQPRRIAAISIAKRVAQERGWTVGDLVGYQVGLENKTSNNTRLRYVTTGVLLQKLVNTQSLSEFTHIILDEVHERDQEMDFLLLVVKKLLYTTSNTTKIILMSATFNISAFAEYFKFPTPKGFEETPCITIDKMRRPYRVNIYYYDQLAIKGAKYHHMKQEEPIVNPELHKVVLHLLESFENIDKKEDHYKNIHDANLPSVLIFLPGINEIEELFNYLQEANTRNKSSCRWWLLPLHSTITADEQAQVFIRAPPGHRKVILSTNIAESSITVPDIKYVIDYCLMKVLVADEQTNFTSLQLRWASKTNCTQRAGRAGRVREGRVYRLVTTSFYETLPQEADPEICRSPLERLVLLSKMLNMGTPQEILALAMDPPDLSNIQRTILVLKEIGGLKKTVDEKLTMEDGDITYLGRIMAKLPVDVRVSKLIMLGHIYGCFEEAIIMGEINIYD</sequence>
<comment type="caution">
    <text evidence="5">The sequence shown here is derived from an EMBL/GenBank/DDBJ whole genome shotgun (WGS) entry which is preliminary data.</text>
</comment>
<evidence type="ECO:0000313" key="5">
    <source>
        <dbReference type="EMBL" id="GBP03915.1"/>
    </source>
</evidence>
<dbReference type="PROSITE" id="PS51194">
    <property type="entry name" value="HELICASE_CTER"/>
    <property type="match status" value="1"/>
</dbReference>
<dbReference type="Gene3D" id="3.40.50.300">
    <property type="entry name" value="P-loop containing nucleotide triphosphate hydrolases"/>
    <property type="match status" value="2"/>
</dbReference>
<protein>
    <submittedName>
        <fullName evidence="5">Probable ATP-dependent RNA helicase spindle-E</fullName>
    </submittedName>
</protein>
<dbReference type="AlphaFoldDB" id="A0A4C1SPJ9"/>